<name>A0A4Q4RJE1_9PLEO</name>
<dbReference type="EMBL" id="PEJP01000034">
    <property type="protein sequence ID" value="RYO56961.1"/>
    <property type="molecule type" value="Genomic_DNA"/>
</dbReference>
<keyword evidence="2" id="KW-0547">Nucleotide-binding</keyword>
<keyword evidence="3" id="KW-0378">Hydrolase</keyword>
<dbReference type="SMART" id="SM00382">
    <property type="entry name" value="AAA"/>
    <property type="match status" value="1"/>
</dbReference>
<reference evidence="10" key="1">
    <citation type="journal article" date="2019" name="bioRxiv">
        <title>Genomics, evolutionary history and diagnostics of the Alternaria alternata species group including apple and Asian pear pathotypes.</title>
        <authorList>
            <person name="Armitage A.D."/>
            <person name="Cockerton H.M."/>
            <person name="Sreenivasaprasad S."/>
            <person name="Woodhall J.W."/>
            <person name="Lane C.R."/>
            <person name="Harrison R.J."/>
            <person name="Clarkson J.P."/>
        </authorList>
    </citation>
    <scope>NUCLEOTIDE SEQUENCE [LARGE SCALE GENOMIC DNA]</scope>
    <source>
        <strain evidence="10">RGR 97.0016</strain>
    </source>
</reference>
<dbReference type="GO" id="GO:0016787">
    <property type="term" value="F:hydrolase activity"/>
    <property type="evidence" value="ECO:0007669"/>
    <property type="project" value="UniProtKB-KW"/>
</dbReference>
<evidence type="ECO:0000256" key="3">
    <source>
        <dbReference type="ARBA" id="ARBA00022801"/>
    </source>
</evidence>
<dbReference type="PANTHER" id="PTHR43788">
    <property type="entry name" value="DNA2/NAM7 HELICASE FAMILY MEMBER"/>
    <property type="match status" value="1"/>
</dbReference>
<evidence type="ECO:0000313" key="10">
    <source>
        <dbReference type="Proteomes" id="UP000293823"/>
    </source>
</evidence>
<dbReference type="InterPro" id="IPR041679">
    <property type="entry name" value="DNA2/NAM7-like_C"/>
</dbReference>
<keyword evidence="6" id="KW-0175">Coiled coil</keyword>
<feature type="region of interest" description="Disordered" evidence="7">
    <location>
        <begin position="1349"/>
        <end position="1399"/>
    </location>
</feature>
<keyword evidence="4" id="KW-0347">Helicase</keyword>
<dbReference type="Pfam" id="PF13086">
    <property type="entry name" value="AAA_11"/>
    <property type="match status" value="1"/>
</dbReference>
<evidence type="ECO:0000256" key="6">
    <source>
        <dbReference type="SAM" id="Coils"/>
    </source>
</evidence>
<dbReference type="InterPro" id="IPR027417">
    <property type="entry name" value="P-loop_NTPase"/>
</dbReference>
<feature type="region of interest" description="Disordered" evidence="7">
    <location>
        <begin position="191"/>
        <end position="210"/>
    </location>
</feature>
<evidence type="ECO:0000256" key="7">
    <source>
        <dbReference type="SAM" id="MobiDB-lite"/>
    </source>
</evidence>
<dbReference type="InterPro" id="IPR003593">
    <property type="entry name" value="AAA+_ATPase"/>
</dbReference>
<feature type="compositionally biased region" description="Basic and acidic residues" evidence="7">
    <location>
        <begin position="56"/>
        <end position="69"/>
    </location>
</feature>
<sequence>MSDRHSSPAPSEGPSERPVVNLPKSVDAEGDYDMDTPSGAPTGEAPPVKPQTVDSDGDHDMDAPSKAEVSDAYDSDSDAMEGVETKPVTETIVIKTKDLPAYHKDLVMKLNEQFYAPQTAVGKPDGNAPPVDSEKFFNLRGQDISSSTLPEGMASGNKLKALVMGGDLFAGIHMETSPELAKFRDAAAEQTGASAAAPNTKNAPTTGLSLNLPIRSATNKLSATSTSALTKPSIPEPPAHECVKVFFHLDSQTPNIEFVTQDPKTDNTMSCRLWAQDMDYDESRVKFQVEKYLPDPTIDRSKPSDKREHHGLRHLEKMSQSYQKTCVIAVTIDVQQASHRHWEGISAADLAAIRSENAQDPKEGEVRRYIPPNNWAAAKDKSRFETRNNLVKMLDQETTFKLYFTCKTSDGPTKQWKKFGGYMRNLLTMAQAYGNFWWYKHQLSEHDVSLSIENPVLAPIDWIVPRWLVTEWSFEKTTSSTLAQSVSKPKPHKWSPLEFPTSGYPNSNEAAFLLKLGVRDEQERQIRDLKELVQSDGTKWFKGRFRRANTTGVVYVVEVYLGLEQEMADANIKIPQPGTRIRFAVDKDATKKPSKKNSVSFEGIVVYDSLGTKASFICVVDCRHKALAVADSSVEYNLFISYLVDKTTSKRMLEGIALLQTNKESYGPDSRGVVLGCRNTAFKTDILKTEFDETRLGMFETSIDEMHPPSNASQKEAMMNTCRSDTGNVVIIGPPGTGKSATIDKIGHAHLALDRRVMYCAPMNSNVHGLIDKFVEYNQATDQQKYSDNEWVLVTGGYTTIDKARKLRKSQDADIQDLENANARLSSYVKDAKNRKNVPHYERTLGYKVRQQIDVFAANDKYDESDGKGLYTDAKRYLKLEHDLPYLQDDSARKEAKDELDDLEHQFTVHFLKKVKVLFCTVSTSAHPLVQDSGDWDILVIDEAARETRAGIAVALGTLHGRVKLIVWAGDYEQGTGVITGQDSNVGYNLLARNVFESLAGIKKAKDEASPCEVIILNTCYRMQQSLIDWSSHHLYDDKVKSHEDAGKRDMPLRNTLRRYWANRLPDDFTGNFTEIGIDVTHEGFASELLTGTTTRLNRHEARQIACTVVDMLSFEPPKSKGEPCRRILAEDICLISNFTGQVMELRKAVKHRAEEMEFDLAKLEHLLYHTTAEVQGKERNITMYCTVLADGTTRLAQQDRLPIGFVADIKNLNVSVTRCKIARYTFGALKLFLQAQIDNHTISKNKRYSGFFDFMSRLNSMESIIAYKDSERWFRDGSKPNDFGNFRKSLEDAVSYTSRAANNMPNKAPARQNRMTTGQNRMTTTVQNNFQAPPRNVRFAGDREGGLLRASRPAGVQKENSKRRGGQGGAKKGRRDDREDGGGSGHGTESGQGQQTQW</sequence>
<feature type="coiled-coil region" evidence="6">
    <location>
        <begin position="801"/>
        <end position="835"/>
    </location>
</feature>
<feature type="domain" description="AAA+ ATPase" evidence="8">
    <location>
        <begin position="725"/>
        <end position="1006"/>
    </location>
</feature>
<dbReference type="GO" id="GO:0043139">
    <property type="term" value="F:5'-3' DNA helicase activity"/>
    <property type="evidence" value="ECO:0007669"/>
    <property type="project" value="TreeGrafter"/>
</dbReference>
<comment type="caution">
    <text evidence="9">The sequence shown here is derived from an EMBL/GenBank/DDBJ whole genome shotgun (WGS) entry which is preliminary data.</text>
</comment>
<evidence type="ECO:0000259" key="8">
    <source>
        <dbReference type="SMART" id="SM00382"/>
    </source>
</evidence>
<comment type="similarity">
    <text evidence="1">Belongs to the DNA2/NAM7 helicase family.</text>
</comment>
<keyword evidence="10" id="KW-1185">Reference proteome</keyword>
<dbReference type="InterPro" id="IPR050534">
    <property type="entry name" value="Coronavir_polyprotein_1ab"/>
</dbReference>
<dbReference type="GO" id="GO:0005524">
    <property type="term" value="F:ATP binding"/>
    <property type="evidence" value="ECO:0007669"/>
    <property type="project" value="UniProtKB-KW"/>
</dbReference>
<evidence type="ECO:0000256" key="1">
    <source>
        <dbReference type="ARBA" id="ARBA00007913"/>
    </source>
</evidence>
<feature type="region of interest" description="Disordered" evidence="7">
    <location>
        <begin position="1"/>
        <end position="84"/>
    </location>
</feature>
<feature type="compositionally biased region" description="Acidic residues" evidence="7">
    <location>
        <begin position="71"/>
        <end position="81"/>
    </location>
</feature>
<evidence type="ECO:0000256" key="2">
    <source>
        <dbReference type="ARBA" id="ARBA00022741"/>
    </source>
</evidence>
<protein>
    <recommendedName>
        <fullName evidence="8">AAA+ ATPase domain-containing protein</fullName>
    </recommendedName>
</protein>
<dbReference type="Pfam" id="PF13087">
    <property type="entry name" value="AAA_12"/>
    <property type="match status" value="1"/>
</dbReference>
<proteinExistence type="inferred from homology"/>
<evidence type="ECO:0000256" key="5">
    <source>
        <dbReference type="ARBA" id="ARBA00022840"/>
    </source>
</evidence>
<accession>A0A4Q4RJE1</accession>
<dbReference type="OrthoDB" id="3790317at2759"/>
<dbReference type="PANTHER" id="PTHR43788:SF8">
    <property type="entry name" value="DNA-BINDING PROTEIN SMUBP-2"/>
    <property type="match status" value="1"/>
</dbReference>
<dbReference type="InterPro" id="IPR041677">
    <property type="entry name" value="DNA2/NAM7_AAA_11"/>
</dbReference>
<dbReference type="Proteomes" id="UP000293823">
    <property type="component" value="Unassembled WGS sequence"/>
</dbReference>
<evidence type="ECO:0000313" key="9">
    <source>
        <dbReference type="EMBL" id="RYO56961.1"/>
    </source>
</evidence>
<dbReference type="SUPFAM" id="SSF52540">
    <property type="entry name" value="P-loop containing nucleoside triphosphate hydrolases"/>
    <property type="match status" value="1"/>
</dbReference>
<dbReference type="Gene3D" id="3.40.50.300">
    <property type="entry name" value="P-loop containing nucleotide triphosphate hydrolases"/>
    <property type="match status" value="2"/>
</dbReference>
<evidence type="ECO:0000256" key="4">
    <source>
        <dbReference type="ARBA" id="ARBA00022806"/>
    </source>
</evidence>
<keyword evidence="5" id="KW-0067">ATP-binding</keyword>
<organism evidence="9 10">
    <name type="scientific">Alternaria arborescens</name>
    <dbReference type="NCBI Taxonomy" id="156630"/>
    <lineage>
        <taxon>Eukaryota</taxon>
        <taxon>Fungi</taxon>
        <taxon>Dikarya</taxon>
        <taxon>Ascomycota</taxon>
        <taxon>Pezizomycotina</taxon>
        <taxon>Dothideomycetes</taxon>
        <taxon>Pleosporomycetidae</taxon>
        <taxon>Pleosporales</taxon>
        <taxon>Pleosporineae</taxon>
        <taxon>Pleosporaceae</taxon>
        <taxon>Alternaria</taxon>
        <taxon>Alternaria sect. Alternaria</taxon>
    </lineage>
</organism>
<feature type="compositionally biased region" description="Low complexity" evidence="7">
    <location>
        <begin position="191"/>
        <end position="206"/>
    </location>
</feature>
<gene>
    <name evidence="9" type="ORF">AA0113_g8262</name>
</gene>